<reference evidence="3 4" key="1">
    <citation type="submission" date="2016-10" db="EMBL/GenBank/DDBJ databases">
        <title>The genome of Paramicrosporidium saccamoebae is the missing link in understanding Cryptomycota and Microsporidia evolution.</title>
        <authorList>
            <person name="Quandt C.A."/>
            <person name="Beaudet D."/>
            <person name="Corsaro D."/>
            <person name="Michel R."/>
            <person name="Corradi N."/>
            <person name="James T."/>
        </authorList>
    </citation>
    <scope>NUCLEOTIDE SEQUENCE [LARGE SCALE GENOMIC DNA]</scope>
    <source>
        <strain evidence="3 4">KSL3</strain>
    </source>
</reference>
<sequence>MTATFRKSRVRARRGSKTSSTREDVATRTDTASSRPDFFTPPSPEPNAVYSFIEDWNRGAIPSNARILTFLNTWSRSPVLSGDSRLSPAGQALVADLRSLGDIFARVVKERNSDELLQRFVGHLRLAGRVIKGGTRSGRLTLIEDVPRQRRVKIFGRRDAQIRSEVSTRRQSVRQDARDLFSAAQLILASTDFRNVMMEVQKLVKRAVDLRQPSEPKVPNTERTTNVPSSTEPTTIDETELHKRLDKTAQEISDLRRSSPFTFSHNETSFRHSATFQEQSDMSRPSVEIYSPHGKRVDAKDTAPTTTTPMTSTLPTASTLPTSSTLPPTHTTPATPTEIDLLLDDARGLFRKLAGNKEFRKSISGIWLIVTKWQREASLLPGTVLPTDMVYDANFAAAQQDLLQLAERFAGGASLKPLLESINNTRHEALEDYELKDFLMDWRAFLKICTTDPDYLDHDEYRRRGRFLLERTTEYSESRYRALFQQNIDSWNSFLTGWQQDKLTMEIGSVFQRIVRDIFGQEGGILNLARVQSSLISDLRDVLLPSVLRSMYELPIPHVDIVQGPMHVSLDNIVLPAALFTPAVFDLQTRSSLHMTPRDRFLRGIRRRVPSEGRWRSGAHLGLTGMKGDIPNVQFALDRTTWPKIRDQGTCDVRFGGKGLSIDLDVATDISAAERRFHIEPVYVGVRVDRIALKFYNVQHDTFFALMKPYLQSMMKTRLERAMCDKIVKSIAFIDSMASRIAKTAV</sequence>
<feature type="compositionally biased region" description="Polar residues" evidence="1">
    <location>
        <begin position="221"/>
        <end position="235"/>
    </location>
</feature>
<evidence type="ECO:0000313" key="3">
    <source>
        <dbReference type="EMBL" id="PJF17010.1"/>
    </source>
</evidence>
<keyword evidence="4" id="KW-1185">Reference proteome</keyword>
<dbReference type="Proteomes" id="UP000240830">
    <property type="component" value="Unassembled WGS sequence"/>
</dbReference>
<feature type="compositionally biased region" description="Basic residues" evidence="1">
    <location>
        <begin position="1"/>
        <end position="16"/>
    </location>
</feature>
<accession>A0A2H9THB8</accession>
<dbReference type="InterPro" id="IPR017943">
    <property type="entry name" value="Bactericidal_perm-incr_a/b_dom"/>
</dbReference>
<proteinExistence type="predicted"/>
<feature type="domain" description="HAM1-like N-terminal" evidence="2">
    <location>
        <begin position="389"/>
        <end position="668"/>
    </location>
</feature>
<feature type="compositionally biased region" description="Polar residues" evidence="1">
    <location>
        <begin position="260"/>
        <end position="283"/>
    </location>
</feature>
<feature type="region of interest" description="Disordered" evidence="1">
    <location>
        <begin position="1"/>
        <end position="42"/>
    </location>
</feature>
<dbReference type="Pfam" id="PF19343">
    <property type="entry name" value="HAM1_N"/>
    <property type="match status" value="2"/>
</dbReference>
<dbReference type="PANTHER" id="PTHR31138:SF1">
    <property type="entry name" value="PDZ DOMAIN-CONTAINING PROTEIN"/>
    <property type="match status" value="1"/>
</dbReference>
<organism evidence="3 4">
    <name type="scientific">Paramicrosporidium saccamoebae</name>
    <dbReference type="NCBI Taxonomy" id="1246581"/>
    <lineage>
        <taxon>Eukaryota</taxon>
        <taxon>Fungi</taxon>
        <taxon>Fungi incertae sedis</taxon>
        <taxon>Cryptomycota</taxon>
        <taxon>Cryptomycota incertae sedis</taxon>
        <taxon>Paramicrosporidium</taxon>
    </lineage>
</organism>
<dbReference type="OrthoDB" id="19394at2759"/>
<dbReference type="GO" id="GO:0008289">
    <property type="term" value="F:lipid binding"/>
    <property type="evidence" value="ECO:0007669"/>
    <property type="project" value="InterPro"/>
</dbReference>
<evidence type="ECO:0000256" key="1">
    <source>
        <dbReference type="SAM" id="MobiDB-lite"/>
    </source>
</evidence>
<protein>
    <recommendedName>
        <fullName evidence="2">HAM1-like N-terminal domain-containing protein</fullName>
    </recommendedName>
</protein>
<comment type="caution">
    <text evidence="3">The sequence shown here is derived from an EMBL/GenBank/DDBJ whole genome shotgun (WGS) entry which is preliminary data.</text>
</comment>
<evidence type="ECO:0000313" key="4">
    <source>
        <dbReference type="Proteomes" id="UP000240830"/>
    </source>
</evidence>
<gene>
    <name evidence="3" type="ORF">PSACC_03175</name>
</gene>
<dbReference type="InterPro" id="IPR045967">
    <property type="entry name" value="HAM1-like_N"/>
</dbReference>
<dbReference type="AlphaFoldDB" id="A0A2H9THB8"/>
<evidence type="ECO:0000259" key="2">
    <source>
        <dbReference type="Pfam" id="PF19343"/>
    </source>
</evidence>
<dbReference type="EMBL" id="MTSL01000198">
    <property type="protein sequence ID" value="PJF17010.1"/>
    <property type="molecule type" value="Genomic_DNA"/>
</dbReference>
<dbReference type="SUPFAM" id="SSF55394">
    <property type="entry name" value="Bactericidal permeability-increasing protein, BPI"/>
    <property type="match status" value="1"/>
</dbReference>
<feature type="domain" description="HAM1-like N-terminal" evidence="2">
    <location>
        <begin position="49"/>
        <end position="125"/>
    </location>
</feature>
<dbReference type="STRING" id="1246581.A0A2H9THB8"/>
<feature type="region of interest" description="Disordered" evidence="1">
    <location>
        <begin position="260"/>
        <end position="336"/>
    </location>
</feature>
<dbReference type="Gene3D" id="3.15.10.10">
    <property type="entry name" value="Bactericidal permeability-increasing protein, domain 1"/>
    <property type="match status" value="1"/>
</dbReference>
<dbReference type="PANTHER" id="PTHR31138">
    <property type="entry name" value="CHROMOSOME 19, WHOLE GENOME SHOTGUN SEQUENCE"/>
    <property type="match status" value="1"/>
</dbReference>
<feature type="compositionally biased region" description="Low complexity" evidence="1">
    <location>
        <begin position="302"/>
        <end position="336"/>
    </location>
</feature>
<feature type="region of interest" description="Disordered" evidence="1">
    <location>
        <begin position="212"/>
        <end position="235"/>
    </location>
</feature>
<name>A0A2H9THB8_9FUNG</name>